<dbReference type="Proteomes" id="UP001153954">
    <property type="component" value="Unassembled WGS sequence"/>
</dbReference>
<name>A0AAU9TE36_EUPED</name>
<proteinExistence type="predicted"/>
<dbReference type="Pfam" id="PF00078">
    <property type="entry name" value="RVT_1"/>
    <property type="match status" value="1"/>
</dbReference>
<dbReference type="GO" id="GO:0071897">
    <property type="term" value="P:DNA biosynthetic process"/>
    <property type="evidence" value="ECO:0007669"/>
    <property type="project" value="UniProtKB-ARBA"/>
</dbReference>
<evidence type="ECO:0000313" key="3">
    <source>
        <dbReference type="Proteomes" id="UP001153954"/>
    </source>
</evidence>
<dbReference type="InterPro" id="IPR000477">
    <property type="entry name" value="RT_dom"/>
</dbReference>
<dbReference type="PANTHER" id="PTHR47027:SF20">
    <property type="entry name" value="REVERSE TRANSCRIPTASE-LIKE PROTEIN WITH RNA-DIRECTED DNA POLYMERASE DOMAIN"/>
    <property type="match status" value="1"/>
</dbReference>
<accession>A0AAU9TE36</accession>
<dbReference type="InterPro" id="IPR043502">
    <property type="entry name" value="DNA/RNA_pol_sf"/>
</dbReference>
<dbReference type="EMBL" id="CAKOGL010000004">
    <property type="protein sequence ID" value="CAH2085381.1"/>
    <property type="molecule type" value="Genomic_DNA"/>
</dbReference>
<dbReference type="PROSITE" id="PS50878">
    <property type="entry name" value="RT_POL"/>
    <property type="match status" value="1"/>
</dbReference>
<gene>
    <name evidence="2" type="ORF">EEDITHA_LOCUS1861</name>
</gene>
<protein>
    <recommendedName>
        <fullName evidence="1">Reverse transcriptase domain-containing protein</fullName>
    </recommendedName>
</protein>
<evidence type="ECO:0000313" key="2">
    <source>
        <dbReference type="EMBL" id="CAH2085381.1"/>
    </source>
</evidence>
<keyword evidence="3" id="KW-1185">Reference proteome</keyword>
<dbReference type="InterPro" id="IPR043128">
    <property type="entry name" value="Rev_trsase/Diguanyl_cyclase"/>
</dbReference>
<reference evidence="2" key="1">
    <citation type="submission" date="2022-03" db="EMBL/GenBank/DDBJ databases">
        <authorList>
            <person name="Tunstrom K."/>
        </authorList>
    </citation>
    <scope>NUCLEOTIDE SEQUENCE</scope>
</reference>
<dbReference type="AlphaFoldDB" id="A0AAU9TE36"/>
<dbReference type="Gene3D" id="3.30.70.270">
    <property type="match status" value="1"/>
</dbReference>
<evidence type="ECO:0000259" key="1">
    <source>
        <dbReference type="PROSITE" id="PS50878"/>
    </source>
</evidence>
<sequence>MKVRVHDSSTNPIHVQRGVRQGDVISPKLFTAALEDVFKLMEWKGRGININGEHLSHLRFADDIVILAESLEELGIMLSDLNSASQRVGLKMNMDKTKIMSNVHVTPVPVVVDGTALEVVDEYVYLGQTIRMGKSNFEREVTRRIQLGWAAFGRLRHVLTSDIPQCLKSKVFEQCVLPVMTYGAETWSFTVGLIHKLRVAQRAMERAMLGISLRDKVRNDEIRRRTKVTDIALKVCKLKWQWAGHIVRRTDNRWGKKVLEWRPRLGKRSTGRPPTRWTDDLKKTAGNRWIQRAQDRVEWRRLGEAHVQQWTTKG</sequence>
<organism evidence="2 3">
    <name type="scientific">Euphydryas editha</name>
    <name type="common">Edith's checkerspot</name>
    <dbReference type="NCBI Taxonomy" id="104508"/>
    <lineage>
        <taxon>Eukaryota</taxon>
        <taxon>Metazoa</taxon>
        <taxon>Ecdysozoa</taxon>
        <taxon>Arthropoda</taxon>
        <taxon>Hexapoda</taxon>
        <taxon>Insecta</taxon>
        <taxon>Pterygota</taxon>
        <taxon>Neoptera</taxon>
        <taxon>Endopterygota</taxon>
        <taxon>Lepidoptera</taxon>
        <taxon>Glossata</taxon>
        <taxon>Ditrysia</taxon>
        <taxon>Papilionoidea</taxon>
        <taxon>Nymphalidae</taxon>
        <taxon>Nymphalinae</taxon>
        <taxon>Euphydryas</taxon>
    </lineage>
</organism>
<dbReference type="SUPFAM" id="SSF56672">
    <property type="entry name" value="DNA/RNA polymerases"/>
    <property type="match status" value="1"/>
</dbReference>
<comment type="caution">
    <text evidence="2">The sequence shown here is derived from an EMBL/GenBank/DDBJ whole genome shotgun (WGS) entry which is preliminary data.</text>
</comment>
<feature type="domain" description="Reverse transcriptase" evidence="1">
    <location>
        <begin position="1"/>
        <end position="130"/>
    </location>
</feature>
<dbReference type="PANTHER" id="PTHR47027">
    <property type="entry name" value="REVERSE TRANSCRIPTASE DOMAIN-CONTAINING PROTEIN"/>
    <property type="match status" value="1"/>
</dbReference>